<evidence type="ECO:0000256" key="1">
    <source>
        <dbReference type="SAM" id="Phobius"/>
    </source>
</evidence>
<keyword evidence="1" id="KW-0812">Transmembrane</keyword>
<reference evidence="2" key="1">
    <citation type="journal article" date="2008" name="BMC Genomics">
        <title>A conifer genomics resource of 200,000 spruce (Picea spp.) ESTs and 6,464 high-quality, sequence-finished full-length cDNAs for Sitka spruce (Picea sitchensis).</title>
        <authorList>
            <person name="Ralph S.G."/>
            <person name="Chun H.J."/>
            <person name="Kolosova N."/>
            <person name="Cooper D."/>
            <person name="Oddy C."/>
            <person name="Ritland C.E."/>
            <person name="Kirkpatrick R."/>
            <person name="Moore R."/>
            <person name="Barber S."/>
            <person name="Holt R.A."/>
            <person name="Jones S.J."/>
            <person name="Marra M.A."/>
            <person name="Douglas C.J."/>
            <person name="Ritland K."/>
            <person name="Bohlmann J."/>
        </authorList>
    </citation>
    <scope>NUCLEOTIDE SEQUENCE</scope>
    <source>
        <tissue evidence="2">Green portion of the leader tissue</tissue>
    </source>
</reference>
<keyword evidence="1" id="KW-1133">Transmembrane helix</keyword>
<dbReference type="AlphaFoldDB" id="A9P050"/>
<accession>A9P050</accession>
<organism evidence="2">
    <name type="scientific">Picea sitchensis</name>
    <name type="common">Sitka spruce</name>
    <name type="synonym">Pinus sitchensis</name>
    <dbReference type="NCBI Taxonomy" id="3332"/>
    <lineage>
        <taxon>Eukaryota</taxon>
        <taxon>Viridiplantae</taxon>
        <taxon>Streptophyta</taxon>
        <taxon>Embryophyta</taxon>
        <taxon>Tracheophyta</taxon>
        <taxon>Spermatophyta</taxon>
        <taxon>Pinopsida</taxon>
        <taxon>Pinidae</taxon>
        <taxon>Conifers I</taxon>
        <taxon>Pinales</taxon>
        <taxon>Pinaceae</taxon>
        <taxon>Picea</taxon>
    </lineage>
</organism>
<name>A9P050_PICSI</name>
<feature type="transmembrane region" description="Helical" evidence="1">
    <location>
        <begin position="155"/>
        <end position="173"/>
    </location>
</feature>
<protein>
    <submittedName>
        <fullName evidence="2">Uncharacterized protein</fullName>
    </submittedName>
</protein>
<dbReference type="EMBL" id="EF087005">
    <property type="protein sequence ID" value="ABK26261.1"/>
    <property type="molecule type" value="mRNA"/>
</dbReference>
<feature type="transmembrane region" description="Helical" evidence="1">
    <location>
        <begin position="224"/>
        <end position="250"/>
    </location>
</feature>
<keyword evidence="1" id="KW-0472">Membrane</keyword>
<feature type="transmembrane region" description="Helical" evidence="1">
    <location>
        <begin position="96"/>
        <end position="117"/>
    </location>
</feature>
<proteinExistence type="evidence at transcript level"/>
<feature type="transmembrane region" description="Helical" evidence="1">
    <location>
        <begin position="57"/>
        <end position="76"/>
    </location>
</feature>
<feature type="transmembrane region" description="Helical" evidence="1">
    <location>
        <begin position="194"/>
        <end position="212"/>
    </location>
</feature>
<sequence>MSAQVVQNFLPVFVSWAERQPFLRYIKTALLPSYIQEICPLPLIHLQGERPLRWPTVAAACLCGCVLGLLSGGHMLRCAVTRSRRERGFFSWGFAFLWYGVMCLGGLFHHCFSISIIPGSILVNDTSKAARILLLAIYGGVIFSAVFGSQAVLEVLYLVPMVLAAVAGVWFLWRVNTEASVRQTSEATRKRIRKWSAVVAVGALMAGGGILGDKWMCLLFGANFSMLFWAFLGCNVALFAFFPIVLLHAAQQGKNPNLKQS</sequence>
<evidence type="ECO:0000313" key="2">
    <source>
        <dbReference type="EMBL" id="ABK26261.1"/>
    </source>
</evidence>
<dbReference type="OMA" id="YIQEICP"/>